<evidence type="ECO:0000256" key="5">
    <source>
        <dbReference type="ARBA" id="ARBA00049429"/>
    </source>
</evidence>
<evidence type="ECO:0000256" key="1">
    <source>
        <dbReference type="ARBA" id="ARBA00005213"/>
    </source>
</evidence>
<dbReference type="InterPro" id="IPR003876">
    <property type="entry name" value="Arg_deiminase"/>
</dbReference>
<dbReference type="GO" id="GO:0016990">
    <property type="term" value="F:arginine deiminase activity"/>
    <property type="evidence" value="ECO:0007669"/>
    <property type="project" value="UniProtKB-EC"/>
</dbReference>
<dbReference type="Pfam" id="PF02274">
    <property type="entry name" value="ADI"/>
    <property type="match status" value="1"/>
</dbReference>
<comment type="catalytic activity">
    <reaction evidence="5">
        <text>L-arginine + H2O = L-citrulline + NH4(+)</text>
        <dbReference type="Rhea" id="RHEA:19597"/>
        <dbReference type="ChEBI" id="CHEBI:15377"/>
        <dbReference type="ChEBI" id="CHEBI:28938"/>
        <dbReference type="ChEBI" id="CHEBI:32682"/>
        <dbReference type="ChEBI" id="CHEBI:57743"/>
        <dbReference type="EC" id="3.5.3.6"/>
    </reaction>
</comment>
<proteinExistence type="inferred from homology"/>
<dbReference type="EMBL" id="JRYR02000001">
    <property type="protein sequence ID" value="OHX68306.1"/>
    <property type="molecule type" value="Genomic_DNA"/>
</dbReference>
<dbReference type="EC" id="3.5.3.6" evidence="3"/>
<dbReference type="Gene3D" id="3.75.10.10">
    <property type="entry name" value="L-arginine/glycine Amidinotransferase, Chain A"/>
    <property type="match status" value="1"/>
</dbReference>
<dbReference type="PANTHER" id="PTHR47271:SF2">
    <property type="entry name" value="ARGININE DEIMINASE"/>
    <property type="match status" value="1"/>
</dbReference>
<evidence type="ECO:0000256" key="3">
    <source>
        <dbReference type="ARBA" id="ARBA00012171"/>
    </source>
</evidence>
<dbReference type="OrthoDB" id="9807502at2"/>
<dbReference type="SUPFAM" id="SSF55909">
    <property type="entry name" value="Pentein"/>
    <property type="match status" value="1"/>
</dbReference>
<comment type="pathway">
    <text evidence="1">Amino-acid degradation; L-arginine degradation via ADI pathway; carbamoyl phosphate from L-arginine: step 1/2.</text>
</comment>
<evidence type="ECO:0000256" key="4">
    <source>
        <dbReference type="ARBA" id="ARBA00022801"/>
    </source>
</evidence>
<dbReference type="PANTHER" id="PTHR47271">
    <property type="entry name" value="ARGININE DEIMINASE"/>
    <property type="match status" value="1"/>
</dbReference>
<evidence type="ECO:0000313" key="7">
    <source>
        <dbReference type="Proteomes" id="UP000179797"/>
    </source>
</evidence>
<gene>
    <name evidence="6" type="ORF">NH26_19115</name>
</gene>
<comment type="similarity">
    <text evidence="2">Belongs to the arginine deiminase family.</text>
</comment>
<dbReference type="GO" id="GO:0016740">
    <property type="term" value="F:transferase activity"/>
    <property type="evidence" value="ECO:0007669"/>
    <property type="project" value="UniProtKB-KW"/>
</dbReference>
<evidence type="ECO:0000313" key="6">
    <source>
        <dbReference type="EMBL" id="OHX68306.1"/>
    </source>
</evidence>
<name>A0A1S1Z4U2_FLAPC</name>
<sequence length="482" mass="55696">MENQHHIHVSSEVGILKRLLIHSPDEGIGKVIPTKAQDWLFEDIIHVDTMRKKEYDLYLKILLYFLDYEKIHSQINTIDLPESQRHFYKPDKENYFESDKVIEPQRLLAHLLESKDLKQRMIASICAHEGTAYSLQAELMELDNSVLARVMISGILPDKRMIFPPIPNFIFTRDIGITVNDHILLNKPKKKARTRESIIMKYIFFNHPMFKEYTSNIIEINDPEDFFLLDEDEQEKKIVTIEGGDVMMVAPNHLLVGVSERTSIHAASKVIQLMHERDIVEKVTIVKIPAKRAYMHIDTTFTQVKRNMWVIFGSFSKEGLKQEKGDYISSLGGSKSENEIEILQYIKGRSYDDPIQFDYLEDLLNDISVTDLKSEEKTKFIYSGDNEFPHGRREQWTDSCNVLALKEGVVIGYDRNDKTSKGFQKQGIKVVKAAELLDKFKNEELHPSEVKDTLILLPSAELSRARGGSHCMSMPLLRTPLW</sequence>
<accession>A0A1S1Z4U2</accession>
<dbReference type="AlphaFoldDB" id="A0A1S1Z4U2"/>
<dbReference type="RefSeq" id="WP_044227032.1">
    <property type="nucleotide sequence ID" value="NZ_JRYR02000001.1"/>
</dbReference>
<keyword evidence="4" id="KW-0378">Hydrolase</keyword>
<dbReference type="GO" id="GO:0019546">
    <property type="term" value="P:L-arginine deiminase pathway"/>
    <property type="evidence" value="ECO:0007669"/>
    <property type="project" value="TreeGrafter"/>
</dbReference>
<dbReference type="STRING" id="915059.NH26_19115"/>
<dbReference type="PRINTS" id="PR01466">
    <property type="entry name" value="ARGDEIMINASE"/>
</dbReference>
<protein>
    <recommendedName>
        <fullName evidence="3">arginine deiminase</fullName>
        <ecNumber evidence="3">3.5.3.6</ecNumber>
    </recommendedName>
</protein>
<dbReference type="Proteomes" id="UP000179797">
    <property type="component" value="Unassembled WGS sequence"/>
</dbReference>
<comment type="caution">
    <text evidence="6">The sequence shown here is derived from an EMBL/GenBank/DDBJ whole genome shotgun (WGS) entry which is preliminary data.</text>
</comment>
<keyword evidence="7" id="KW-1185">Reference proteome</keyword>
<organism evidence="6 7">
    <name type="scientific">Flammeovirga pacifica</name>
    <dbReference type="NCBI Taxonomy" id="915059"/>
    <lineage>
        <taxon>Bacteria</taxon>
        <taxon>Pseudomonadati</taxon>
        <taxon>Bacteroidota</taxon>
        <taxon>Cytophagia</taxon>
        <taxon>Cytophagales</taxon>
        <taxon>Flammeovirgaceae</taxon>
        <taxon>Flammeovirga</taxon>
    </lineage>
</organism>
<evidence type="ECO:0000256" key="2">
    <source>
        <dbReference type="ARBA" id="ARBA00010206"/>
    </source>
</evidence>
<reference evidence="6 7" key="1">
    <citation type="journal article" date="2012" name="Int. J. Syst. Evol. Microbiol.">
        <title>Flammeovirga pacifica sp. nov., isolated from deep-sea sediment.</title>
        <authorList>
            <person name="Xu H."/>
            <person name="Fu Y."/>
            <person name="Yang N."/>
            <person name="Ding Z."/>
            <person name="Lai Q."/>
            <person name="Zeng R."/>
        </authorList>
    </citation>
    <scope>NUCLEOTIDE SEQUENCE [LARGE SCALE GENOMIC DNA]</scope>
    <source>
        <strain evidence="7">DSM 24597 / LMG 26175 / WPAGA1</strain>
    </source>
</reference>